<keyword evidence="1" id="KW-1133">Transmembrane helix</keyword>
<proteinExistence type="predicted"/>
<keyword evidence="1" id="KW-0472">Membrane</keyword>
<organism evidence="2 3">
    <name type="scientific">Salmonirosea aquatica</name>
    <dbReference type="NCBI Taxonomy" id="2654236"/>
    <lineage>
        <taxon>Bacteria</taxon>
        <taxon>Pseudomonadati</taxon>
        <taxon>Bacteroidota</taxon>
        <taxon>Cytophagia</taxon>
        <taxon>Cytophagales</taxon>
        <taxon>Spirosomataceae</taxon>
        <taxon>Salmonirosea</taxon>
    </lineage>
</organism>
<dbReference type="InterPro" id="IPR024623">
    <property type="entry name" value="YtxH"/>
</dbReference>
<keyword evidence="1" id="KW-0812">Transmembrane</keyword>
<dbReference type="AlphaFoldDB" id="A0A7C9BFI3"/>
<feature type="transmembrane region" description="Helical" evidence="1">
    <location>
        <begin position="6"/>
        <end position="25"/>
    </location>
</feature>
<reference evidence="2 3" key="1">
    <citation type="submission" date="2019-10" db="EMBL/GenBank/DDBJ databases">
        <title>Draft Genome Sequence of Cytophagaceae sp. SJW1-29.</title>
        <authorList>
            <person name="Choi A."/>
        </authorList>
    </citation>
    <scope>NUCLEOTIDE SEQUENCE [LARGE SCALE GENOMIC DNA]</scope>
    <source>
        <strain evidence="2 3">SJW1-29</strain>
    </source>
</reference>
<evidence type="ECO:0000313" key="2">
    <source>
        <dbReference type="EMBL" id="MPR32754.1"/>
    </source>
</evidence>
<dbReference type="Proteomes" id="UP000479293">
    <property type="component" value="Unassembled WGS sequence"/>
</dbReference>
<evidence type="ECO:0000256" key="1">
    <source>
        <dbReference type="SAM" id="Phobius"/>
    </source>
</evidence>
<protein>
    <submittedName>
        <fullName evidence="2">YtxH domain-containing protein</fullName>
    </submittedName>
</protein>
<dbReference type="Pfam" id="PF12732">
    <property type="entry name" value="YtxH"/>
    <property type="match status" value="1"/>
</dbReference>
<accession>A0A7C9BFI3</accession>
<keyword evidence="3" id="KW-1185">Reference proteome</keyword>
<sequence>MSNSKVFWSILMAAAAGAAIGMLFAPEDGDNTRKKIKKSANDWASEALDALEKGKGKVQDAADSLIKKGNSLKGDAVAMADDTLNDAKSTVNKMK</sequence>
<name>A0A7C9BFI3_9BACT</name>
<gene>
    <name evidence="2" type="ORF">GBK04_05135</name>
</gene>
<dbReference type="RefSeq" id="WP_152757467.1">
    <property type="nucleotide sequence ID" value="NZ_WHLY01000002.1"/>
</dbReference>
<evidence type="ECO:0000313" key="3">
    <source>
        <dbReference type="Proteomes" id="UP000479293"/>
    </source>
</evidence>
<comment type="caution">
    <text evidence="2">The sequence shown here is derived from an EMBL/GenBank/DDBJ whole genome shotgun (WGS) entry which is preliminary data.</text>
</comment>
<dbReference type="EMBL" id="WHLY01000002">
    <property type="protein sequence ID" value="MPR32754.1"/>
    <property type="molecule type" value="Genomic_DNA"/>
</dbReference>